<proteinExistence type="predicted"/>
<gene>
    <name evidence="1" type="ORF">ENV60_04160</name>
</gene>
<sequence>MKRITLIIIFLPLCFVWANRTRMNVLAVADYIDDPVNIEIFPQHIVLFQNYFYGDLLRDTQDYGIIVAPELKYGGLGIWQEKDFNIGYGINIHKFDIGAYCSPLKDRHRFGFGLGRAFFASRFDLSFILNDETRVNENYGVNLRVLYRKGDFVFVPKYSFLNSNEPYDYISNKIGILLQRLILNEGFVFIGSEYTIQAGAIKEDFLRGFSGLELPLNRTFVFLIGVCEKFDEEFTPPLWDIETGLCLRIREFNFNFHLNKERLFNKEITLFNSFGLDLNFSKF</sequence>
<dbReference type="AlphaFoldDB" id="A0A7C4X8Q8"/>
<name>A0A7C4X8Q8_UNCW3</name>
<organism evidence="1">
    <name type="scientific">candidate division WOR-3 bacterium</name>
    <dbReference type="NCBI Taxonomy" id="2052148"/>
    <lineage>
        <taxon>Bacteria</taxon>
        <taxon>Bacteria division WOR-3</taxon>
    </lineage>
</organism>
<reference evidence="1" key="1">
    <citation type="journal article" date="2020" name="mSystems">
        <title>Genome- and Community-Level Interaction Insights into Carbon Utilization and Element Cycling Functions of Hydrothermarchaeota in Hydrothermal Sediment.</title>
        <authorList>
            <person name="Zhou Z."/>
            <person name="Liu Y."/>
            <person name="Xu W."/>
            <person name="Pan J."/>
            <person name="Luo Z.H."/>
            <person name="Li M."/>
        </authorList>
    </citation>
    <scope>NUCLEOTIDE SEQUENCE [LARGE SCALE GENOMIC DNA]</scope>
    <source>
        <strain evidence="1">SpSt-774</strain>
    </source>
</reference>
<comment type="caution">
    <text evidence="1">The sequence shown here is derived from an EMBL/GenBank/DDBJ whole genome shotgun (WGS) entry which is preliminary data.</text>
</comment>
<dbReference type="EMBL" id="DTGZ01000078">
    <property type="protein sequence ID" value="HGV97472.1"/>
    <property type="molecule type" value="Genomic_DNA"/>
</dbReference>
<protein>
    <submittedName>
        <fullName evidence="1">Uncharacterized protein</fullName>
    </submittedName>
</protein>
<evidence type="ECO:0000313" key="1">
    <source>
        <dbReference type="EMBL" id="HGV97472.1"/>
    </source>
</evidence>
<accession>A0A7C4X8Q8</accession>